<name>A0A7W4IC01_9PROT</name>
<comment type="caution">
    <text evidence="2">The sequence shown here is derived from an EMBL/GenBank/DDBJ whole genome shotgun (WGS) entry which is preliminary data.</text>
</comment>
<dbReference type="EMBL" id="JABEQJ010000008">
    <property type="protein sequence ID" value="MBB2160098.1"/>
    <property type="molecule type" value="Genomic_DNA"/>
</dbReference>
<gene>
    <name evidence="2" type="ORF">HLH48_07910</name>
</gene>
<dbReference type="Proteomes" id="UP000589085">
    <property type="component" value="Unassembled WGS sequence"/>
</dbReference>
<dbReference type="RefSeq" id="WP_182996960.1">
    <property type="nucleotide sequence ID" value="NZ_JABEQJ010000008.1"/>
</dbReference>
<evidence type="ECO:0000256" key="1">
    <source>
        <dbReference type="SAM" id="Phobius"/>
    </source>
</evidence>
<proteinExistence type="predicted"/>
<evidence type="ECO:0000313" key="2">
    <source>
        <dbReference type="EMBL" id="MBB2160098.1"/>
    </source>
</evidence>
<dbReference type="AlphaFoldDB" id="A0A7W4IC01"/>
<evidence type="ECO:0000313" key="3">
    <source>
        <dbReference type="Proteomes" id="UP000589085"/>
    </source>
</evidence>
<keyword evidence="1" id="KW-0472">Membrane</keyword>
<keyword evidence="1" id="KW-0812">Transmembrane</keyword>
<protein>
    <submittedName>
        <fullName evidence="2">Uncharacterized protein</fullName>
    </submittedName>
</protein>
<keyword evidence="1" id="KW-1133">Transmembrane helix</keyword>
<feature type="transmembrane region" description="Helical" evidence="1">
    <location>
        <begin position="6"/>
        <end position="24"/>
    </location>
</feature>
<organism evidence="2 3">
    <name type="scientific">Gluconacetobacter sacchari</name>
    <dbReference type="NCBI Taxonomy" id="92759"/>
    <lineage>
        <taxon>Bacteria</taxon>
        <taxon>Pseudomonadati</taxon>
        <taxon>Pseudomonadota</taxon>
        <taxon>Alphaproteobacteria</taxon>
        <taxon>Acetobacterales</taxon>
        <taxon>Acetobacteraceae</taxon>
        <taxon>Gluconacetobacter</taxon>
    </lineage>
</organism>
<accession>A0A7W4IC01</accession>
<sequence>MNYGVPIAAVLILGGLLGGAYWFSRLSAKAQKAKTEAQDVAQAQAVTTTAQAMTAAALNAAPTDAALDARLDAGTA</sequence>
<reference evidence="2 3" key="1">
    <citation type="submission" date="2020-04" db="EMBL/GenBank/DDBJ databases">
        <title>Description of novel Gluconacetobacter.</title>
        <authorList>
            <person name="Sombolestani A."/>
        </authorList>
    </citation>
    <scope>NUCLEOTIDE SEQUENCE [LARGE SCALE GENOMIC DNA]</scope>
    <source>
        <strain evidence="2 3">LMG 19747</strain>
    </source>
</reference>